<dbReference type="InterPro" id="IPR051050">
    <property type="entry name" value="Lipid_II_flippase_MurJ/MviN"/>
</dbReference>
<proteinExistence type="inferred from homology"/>
<keyword evidence="8 9" id="KW-0961">Cell wall biogenesis/degradation</keyword>
<feature type="transmembrane region" description="Helical" evidence="8">
    <location>
        <begin position="282"/>
        <end position="300"/>
    </location>
</feature>
<dbReference type="InterPro" id="IPR004268">
    <property type="entry name" value="MurJ"/>
</dbReference>
<keyword evidence="7 8" id="KW-0472">Membrane</keyword>
<feature type="transmembrane region" description="Helical" evidence="8">
    <location>
        <begin position="93"/>
        <end position="113"/>
    </location>
</feature>
<dbReference type="CDD" id="cd13123">
    <property type="entry name" value="MATE_MurJ_like"/>
    <property type="match status" value="1"/>
</dbReference>
<evidence type="ECO:0000313" key="11">
    <source>
        <dbReference type="Proteomes" id="UP000807850"/>
    </source>
</evidence>
<evidence type="ECO:0000256" key="8">
    <source>
        <dbReference type="HAMAP-Rule" id="MF_02078"/>
    </source>
</evidence>
<feature type="transmembrane region" description="Helical" evidence="8">
    <location>
        <begin position="321"/>
        <end position="346"/>
    </location>
</feature>
<protein>
    <recommendedName>
        <fullName evidence="8">Probable lipid II flippase MurJ</fullName>
    </recommendedName>
</protein>
<evidence type="ECO:0000256" key="9">
    <source>
        <dbReference type="PIRNR" id="PIRNR002869"/>
    </source>
</evidence>
<comment type="similarity">
    <text evidence="8 9">Belongs to the MurJ/MviN family.</text>
</comment>
<dbReference type="GO" id="GO:0005886">
    <property type="term" value="C:plasma membrane"/>
    <property type="evidence" value="ECO:0007669"/>
    <property type="project" value="UniProtKB-SubCell"/>
</dbReference>
<feature type="transmembrane region" description="Helical" evidence="8">
    <location>
        <begin position="416"/>
        <end position="436"/>
    </location>
</feature>
<evidence type="ECO:0000256" key="5">
    <source>
        <dbReference type="ARBA" id="ARBA00022984"/>
    </source>
</evidence>
<dbReference type="HAMAP" id="MF_02078">
    <property type="entry name" value="MurJ_MviN"/>
    <property type="match status" value="1"/>
</dbReference>
<evidence type="ECO:0000256" key="2">
    <source>
        <dbReference type="ARBA" id="ARBA00022475"/>
    </source>
</evidence>
<dbReference type="Proteomes" id="UP000807850">
    <property type="component" value="Unassembled WGS sequence"/>
</dbReference>
<keyword evidence="2 8" id="KW-1003">Cell membrane</keyword>
<keyword evidence="4 8" id="KW-0133">Cell shape</keyword>
<comment type="caution">
    <text evidence="10">The sequence shown here is derived from an EMBL/GenBank/DDBJ whole genome shotgun (WGS) entry which is preliminary data.</text>
</comment>
<evidence type="ECO:0000313" key="10">
    <source>
        <dbReference type="EMBL" id="MBI3540022.1"/>
    </source>
</evidence>
<sequence>MSEELKVARRAGVVGAATLLSRVLGLIREQVMAAFFGAGFATDAFNVAFRLPNLLRDLFAEGAMSSAFVPTFTAVLARGGADEAWAFGRQLMSTLLAVLAVITAAGYLLTPWLVTVFAPGFSAIAGKHELTVYLTRIMLPFLPCVALAAAAMGMLNARGSFAVPALAPTLFNLGMIVAGVGLIPVMRTLGQPPITAMAIGVLLGGLGQFVVQLPSLAAMGFRFRLEIPRAHPGVRRVGMLMLPAAVGLAGTQINLFVSTIIASGLEQGSVSWLWYAFRLMQLPIGVFGVALATVSLPALSKAAVDEDLPALKSTLSATLRLVFLLTAPAALWLGVMAVPVIALLYQHGRFVAFDTQRTAAALVMYCVGLPAFAALTVLTRTFYALGDTRTPVRASFVSVALNLGLNLLFIGPLRGLGLGHTGLALATSATSIANFLQLAYHLRRRVGPLEGRRMANTLWRVSAAAAVASVASVLALRALAGRLPGGIRGDAIEVALGLALALGVGYVAMRVLRVEELATVEALIGSLRRRIKG</sequence>
<keyword evidence="6 8" id="KW-1133">Transmembrane helix</keyword>
<organism evidence="10 11">
    <name type="scientific">Eiseniibacteriota bacterium</name>
    <dbReference type="NCBI Taxonomy" id="2212470"/>
    <lineage>
        <taxon>Bacteria</taxon>
        <taxon>Candidatus Eiseniibacteriota</taxon>
    </lineage>
</organism>
<feature type="transmembrane region" description="Helical" evidence="8">
    <location>
        <begin position="491"/>
        <end position="509"/>
    </location>
</feature>
<reference evidence="10" key="1">
    <citation type="submission" date="2020-07" db="EMBL/GenBank/DDBJ databases">
        <title>Huge and variable diversity of episymbiotic CPR bacteria and DPANN archaea in groundwater ecosystems.</title>
        <authorList>
            <person name="He C.Y."/>
            <person name="Keren R."/>
            <person name="Whittaker M."/>
            <person name="Farag I.F."/>
            <person name="Doudna J."/>
            <person name="Cate J.H.D."/>
            <person name="Banfield J.F."/>
        </authorList>
    </citation>
    <scope>NUCLEOTIDE SEQUENCE</scope>
    <source>
        <strain evidence="10">NC_groundwater_928_Pr1_S-0.2um_72_17</strain>
    </source>
</reference>
<keyword evidence="3 8" id="KW-0812">Transmembrane</keyword>
<dbReference type="Pfam" id="PF03023">
    <property type="entry name" value="MurJ"/>
    <property type="match status" value="1"/>
</dbReference>
<evidence type="ECO:0000256" key="6">
    <source>
        <dbReference type="ARBA" id="ARBA00022989"/>
    </source>
</evidence>
<evidence type="ECO:0000256" key="1">
    <source>
        <dbReference type="ARBA" id="ARBA00004651"/>
    </source>
</evidence>
<dbReference type="EMBL" id="JACQAY010000231">
    <property type="protein sequence ID" value="MBI3540022.1"/>
    <property type="molecule type" value="Genomic_DNA"/>
</dbReference>
<dbReference type="GO" id="GO:0034204">
    <property type="term" value="P:lipid translocation"/>
    <property type="evidence" value="ECO:0007669"/>
    <property type="project" value="TreeGrafter"/>
</dbReference>
<dbReference type="AlphaFoldDB" id="A0A9D6QJ07"/>
<dbReference type="GO" id="GO:0009252">
    <property type="term" value="P:peptidoglycan biosynthetic process"/>
    <property type="evidence" value="ECO:0007669"/>
    <property type="project" value="UniProtKB-UniRule"/>
</dbReference>
<feature type="transmembrane region" description="Helical" evidence="8">
    <location>
        <begin position="358"/>
        <end position="378"/>
    </location>
</feature>
<feature type="transmembrane region" description="Helical" evidence="8">
    <location>
        <begin position="390"/>
        <end position="410"/>
    </location>
</feature>
<dbReference type="PANTHER" id="PTHR47019">
    <property type="entry name" value="LIPID II FLIPPASE MURJ"/>
    <property type="match status" value="1"/>
</dbReference>
<dbReference type="PANTHER" id="PTHR47019:SF1">
    <property type="entry name" value="LIPID II FLIPPASE MURJ"/>
    <property type="match status" value="1"/>
</dbReference>
<evidence type="ECO:0000256" key="4">
    <source>
        <dbReference type="ARBA" id="ARBA00022960"/>
    </source>
</evidence>
<feature type="transmembrane region" description="Helical" evidence="8">
    <location>
        <begin position="195"/>
        <end position="219"/>
    </location>
</feature>
<feature type="transmembrane region" description="Helical" evidence="8">
    <location>
        <begin position="240"/>
        <end position="262"/>
    </location>
</feature>
<feature type="transmembrane region" description="Helical" evidence="8">
    <location>
        <begin position="457"/>
        <end position="479"/>
    </location>
</feature>
<dbReference type="GO" id="GO:0008360">
    <property type="term" value="P:regulation of cell shape"/>
    <property type="evidence" value="ECO:0007669"/>
    <property type="project" value="UniProtKB-UniRule"/>
</dbReference>
<gene>
    <name evidence="8 10" type="primary">murJ</name>
    <name evidence="10" type="ORF">HY076_07095</name>
</gene>
<dbReference type="GO" id="GO:0015648">
    <property type="term" value="F:lipid-linked peptidoglycan transporter activity"/>
    <property type="evidence" value="ECO:0007669"/>
    <property type="project" value="UniProtKB-UniRule"/>
</dbReference>
<dbReference type="NCBIfam" id="TIGR01695">
    <property type="entry name" value="murJ_mviN"/>
    <property type="match status" value="1"/>
</dbReference>
<comment type="pathway">
    <text evidence="8">Cell wall biogenesis; peptidoglycan biosynthesis.</text>
</comment>
<feature type="transmembrane region" description="Helical" evidence="8">
    <location>
        <begin position="133"/>
        <end position="154"/>
    </location>
</feature>
<keyword evidence="5 8" id="KW-0573">Peptidoglycan synthesis</keyword>
<comment type="function">
    <text evidence="8 9">Involved in peptidoglycan biosynthesis. Transports lipid-linked peptidoglycan precursors from the inner to the outer leaflet of the cytoplasmic membrane.</text>
</comment>
<evidence type="ECO:0000256" key="3">
    <source>
        <dbReference type="ARBA" id="ARBA00022692"/>
    </source>
</evidence>
<evidence type="ECO:0000256" key="7">
    <source>
        <dbReference type="ARBA" id="ARBA00023136"/>
    </source>
</evidence>
<keyword evidence="8 9" id="KW-0813">Transport</keyword>
<dbReference type="PRINTS" id="PR01806">
    <property type="entry name" value="VIRFACTRMVIN"/>
</dbReference>
<accession>A0A9D6QJ07</accession>
<dbReference type="GO" id="GO:0071555">
    <property type="term" value="P:cell wall organization"/>
    <property type="evidence" value="ECO:0007669"/>
    <property type="project" value="UniProtKB-UniRule"/>
</dbReference>
<comment type="subcellular location">
    <subcellularLocation>
        <location evidence="1 8">Cell membrane</location>
        <topology evidence="1 8">Multi-pass membrane protein</topology>
    </subcellularLocation>
</comment>
<dbReference type="PIRSF" id="PIRSF002869">
    <property type="entry name" value="MviN"/>
    <property type="match status" value="1"/>
</dbReference>
<feature type="transmembrane region" description="Helical" evidence="8">
    <location>
        <begin position="161"/>
        <end position="183"/>
    </location>
</feature>
<name>A0A9D6QJ07_UNCEI</name>